<keyword evidence="7 9" id="KW-0472">Membrane</keyword>
<accession>A0A2P1PMD5</accession>
<evidence type="ECO:0000313" key="15">
    <source>
        <dbReference type="Proteomes" id="UP000241074"/>
    </source>
</evidence>
<protein>
    <submittedName>
        <fullName evidence="14">TonB-dependent receptor</fullName>
    </submittedName>
</protein>
<dbReference type="InterPro" id="IPR010916">
    <property type="entry name" value="TonB_box_CS"/>
</dbReference>
<evidence type="ECO:0000256" key="4">
    <source>
        <dbReference type="ARBA" id="ARBA00022692"/>
    </source>
</evidence>
<dbReference type="CDD" id="cd01347">
    <property type="entry name" value="ligand_gated_channel"/>
    <property type="match status" value="1"/>
</dbReference>
<comment type="similarity">
    <text evidence="9 11">Belongs to the TonB-dependent receptor family.</text>
</comment>
<keyword evidence="6 10" id="KW-0798">TonB box</keyword>
<keyword evidence="3 9" id="KW-1134">Transmembrane beta strand</keyword>
<keyword evidence="14" id="KW-0675">Receptor</keyword>
<dbReference type="Gene3D" id="2.170.130.10">
    <property type="entry name" value="TonB-dependent receptor, plug domain"/>
    <property type="match status" value="1"/>
</dbReference>
<evidence type="ECO:0000256" key="1">
    <source>
        <dbReference type="ARBA" id="ARBA00004571"/>
    </source>
</evidence>
<evidence type="ECO:0000256" key="10">
    <source>
        <dbReference type="PROSITE-ProRule" id="PRU10143"/>
    </source>
</evidence>
<dbReference type="InterPro" id="IPR039426">
    <property type="entry name" value="TonB-dep_rcpt-like"/>
</dbReference>
<evidence type="ECO:0000256" key="9">
    <source>
        <dbReference type="PROSITE-ProRule" id="PRU01360"/>
    </source>
</evidence>
<dbReference type="OrthoDB" id="6276154at2"/>
<evidence type="ECO:0000256" key="6">
    <source>
        <dbReference type="ARBA" id="ARBA00023077"/>
    </source>
</evidence>
<evidence type="ECO:0000259" key="12">
    <source>
        <dbReference type="Pfam" id="PF00593"/>
    </source>
</evidence>
<name>A0A2P1PMD5_9GAMM</name>
<keyword evidence="2 9" id="KW-0813">Transport</keyword>
<dbReference type="InterPro" id="IPR012910">
    <property type="entry name" value="Plug_dom"/>
</dbReference>
<dbReference type="InterPro" id="IPR000531">
    <property type="entry name" value="Beta-barrel_TonB"/>
</dbReference>
<evidence type="ECO:0000256" key="2">
    <source>
        <dbReference type="ARBA" id="ARBA00022448"/>
    </source>
</evidence>
<feature type="domain" description="TonB-dependent receptor plug" evidence="13">
    <location>
        <begin position="92"/>
        <end position="200"/>
    </location>
</feature>
<dbReference type="PROSITE" id="PS52016">
    <property type="entry name" value="TONB_DEPENDENT_REC_3"/>
    <property type="match status" value="1"/>
</dbReference>
<evidence type="ECO:0000256" key="8">
    <source>
        <dbReference type="ARBA" id="ARBA00023237"/>
    </source>
</evidence>
<reference evidence="14 15" key="2">
    <citation type="submission" date="2018-03" db="EMBL/GenBank/DDBJ databases">
        <authorList>
            <person name="Keele B.F."/>
        </authorList>
    </citation>
    <scope>NUCLEOTIDE SEQUENCE [LARGE SCALE GENOMIC DNA]</scope>
    <source>
        <strain evidence="14 15">D13</strain>
    </source>
</reference>
<dbReference type="PANTHER" id="PTHR47234">
    <property type="match status" value="1"/>
</dbReference>
<evidence type="ECO:0000256" key="3">
    <source>
        <dbReference type="ARBA" id="ARBA00022452"/>
    </source>
</evidence>
<evidence type="ECO:0000313" key="14">
    <source>
        <dbReference type="EMBL" id="AVP95999.1"/>
    </source>
</evidence>
<dbReference type="GO" id="GO:0009279">
    <property type="term" value="C:cell outer membrane"/>
    <property type="evidence" value="ECO:0007669"/>
    <property type="project" value="UniProtKB-SubCell"/>
</dbReference>
<dbReference type="PROSITE" id="PS00430">
    <property type="entry name" value="TONB_DEPENDENT_REC_1"/>
    <property type="match status" value="1"/>
</dbReference>
<dbReference type="PANTHER" id="PTHR47234:SF2">
    <property type="entry name" value="TONB-DEPENDENT RECEPTOR"/>
    <property type="match status" value="1"/>
</dbReference>
<dbReference type="EMBL" id="CP027860">
    <property type="protein sequence ID" value="AVP95999.1"/>
    <property type="molecule type" value="Genomic_DNA"/>
</dbReference>
<dbReference type="InterPro" id="IPR037066">
    <property type="entry name" value="Plug_dom_sf"/>
</dbReference>
<keyword evidence="5" id="KW-0732">Signal</keyword>
<keyword evidence="4 9" id="KW-0812">Transmembrane</keyword>
<feature type="short sequence motif" description="TonB box" evidence="10">
    <location>
        <begin position="75"/>
        <end position="81"/>
    </location>
</feature>
<evidence type="ECO:0000256" key="7">
    <source>
        <dbReference type="ARBA" id="ARBA00023136"/>
    </source>
</evidence>
<dbReference type="Gene3D" id="2.40.170.20">
    <property type="entry name" value="TonB-dependent receptor, beta-barrel domain"/>
    <property type="match status" value="1"/>
</dbReference>
<dbReference type="KEGG" id="xba:C7S18_01790"/>
<feature type="domain" description="TonB-dependent receptor-like beta-barrel" evidence="12">
    <location>
        <begin position="432"/>
        <end position="853"/>
    </location>
</feature>
<dbReference type="AlphaFoldDB" id="A0A2P1PMD5"/>
<evidence type="ECO:0000259" key="13">
    <source>
        <dbReference type="Pfam" id="PF07715"/>
    </source>
</evidence>
<dbReference type="Proteomes" id="UP000241074">
    <property type="component" value="Chromosome"/>
</dbReference>
<sequence>MPSDQPRTAKNPRMRARIVSACDNAHLTNSGFHPMKTRFLSNAIRWSLLTASLGVLAAPAFAQDESDEDSKSLETIVVTGSRIQRADLEGALPVQVIDRAQIDASGDISVAELLRDSTFASFGNFRPQSGSSGQSNSDIDLRGLGSQRTLVLIDGRRVAKSPFTGANANLNLIPVGAVERIEILSDGASAIYGSDAIGGVVNIITRKDFQGAEISYTTGNPAVTGGDIEGGSVTFGASGDRGRVLATVSYNKRGMIFTRDQIGGNALGLSTFGNNYRLANAAGTAPTGAFIPMPGFDCSGSGLGTGGPQDLFFQTNPGGAGDTCSFNFNAIAANEASATTSALFTSGDYQINDDWSTYFQASVTRNESFGRYAPTPGQVFVPEGSPNDPVPGDGRGAFVRHRFAAVGPRDTNTDENAYDLMVGFKGRVADTVDLEFGARQYENQAYELGRNFIVRRLAEQSIAQGLYDLRNPFAADRNTLNSISATTNRDATWFGQEVFGTAAFDLFEMGGGASSMAVGLEWRSEEYADVYDSLQSAGEIEGASGNTAGGDRSIRSAFFEWLFPITDTLEVTAAGRFDKYSDYGSDFAPKIAFRWQPMDQLTFRGSYGEGFAAPTLPALTTSAAFSADSVIDLRTCQAFGRTDCATNPQIQIDATVISNPELSSEQSSQYSLGLAADPFEWLDITVDFYNTEIDGRIAALTSQTLITRENNGIALPPGLSVQRDPVTGGVVLVVRGQTNEGDVETRGVDFSVGTNFDFGNAGALQSRLQGSWINTFKIDNVEFIDTFGTPDLRLGLLNTWTLGDFGVNLNSNLIGGTDGDSTNVAIGSYVTHDLQLTWKTPWNGTLAVGATNVGDKYPDLNSATGGRPWNFFLYDAYGRTPYIRYTQAF</sequence>
<keyword evidence="8 9" id="KW-0998">Cell outer membrane</keyword>
<dbReference type="InterPro" id="IPR036942">
    <property type="entry name" value="Beta-barrel_TonB_sf"/>
</dbReference>
<gene>
    <name evidence="14" type="ORF">C7S18_01790</name>
</gene>
<dbReference type="Pfam" id="PF07715">
    <property type="entry name" value="Plug"/>
    <property type="match status" value="1"/>
</dbReference>
<reference evidence="14 15" key="1">
    <citation type="submission" date="2018-03" db="EMBL/GenBank/DDBJ databases">
        <title>Ahniella affigens gen. nov., sp. nov., a gammaproteobacterium isolated from sandy soil near a stream.</title>
        <authorList>
            <person name="Ko Y."/>
            <person name="Kim J.-H."/>
        </authorList>
    </citation>
    <scope>NUCLEOTIDE SEQUENCE [LARGE SCALE GENOMIC DNA]</scope>
    <source>
        <strain evidence="14 15">D13</strain>
    </source>
</reference>
<evidence type="ECO:0000256" key="5">
    <source>
        <dbReference type="ARBA" id="ARBA00022729"/>
    </source>
</evidence>
<evidence type="ECO:0000256" key="11">
    <source>
        <dbReference type="RuleBase" id="RU003357"/>
    </source>
</evidence>
<dbReference type="SUPFAM" id="SSF56935">
    <property type="entry name" value="Porins"/>
    <property type="match status" value="1"/>
</dbReference>
<dbReference type="Pfam" id="PF00593">
    <property type="entry name" value="TonB_dep_Rec_b-barrel"/>
    <property type="match status" value="1"/>
</dbReference>
<comment type="subcellular location">
    <subcellularLocation>
        <location evidence="1 9">Cell outer membrane</location>
        <topology evidence="1 9">Multi-pass membrane protein</topology>
    </subcellularLocation>
</comment>
<proteinExistence type="inferred from homology"/>
<organism evidence="14 15">
    <name type="scientific">Ahniella affigens</name>
    <dbReference type="NCBI Taxonomy" id="2021234"/>
    <lineage>
        <taxon>Bacteria</taxon>
        <taxon>Pseudomonadati</taxon>
        <taxon>Pseudomonadota</taxon>
        <taxon>Gammaproteobacteria</taxon>
        <taxon>Lysobacterales</taxon>
        <taxon>Rhodanobacteraceae</taxon>
        <taxon>Ahniella</taxon>
    </lineage>
</organism>
<keyword evidence="15" id="KW-1185">Reference proteome</keyword>